<dbReference type="InterPro" id="IPR029404">
    <property type="entry name" value="CDIN1"/>
</dbReference>
<dbReference type="Pfam" id="PF14811">
    <property type="entry name" value="TPD"/>
    <property type="match status" value="1"/>
</dbReference>
<evidence type="ECO:0000313" key="6">
    <source>
        <dbReference type="EMBL" id="KUF99420.1"/>
    </source>
</evidence>
<proteinExistence type="predicted"/>
<comment type="caution">
    <text evidence="6">The sequence shown here is derived from an EMBL/GenBank/DDBJ whole genome shotgun (WGS) entry which is preliminary data.</text>
</comment>
<dbReference type="GO" id="GO:0035091">
    <property type="term" value="F:phosphatidylinositol binding"/>
    <property type="evidence" value="ECO:0007669"/>
    <property type="project" value="InterPro"/>
</dbReference>
<dbReference type="GO" id="GO:0005737">
    <property type="term" value="C:cytoplasm"/>
    <property type="evidence" value="ECO:0007669"/>
    <property type="project" value="UniProtKB-SubCell"/>
</dbReference>
<dbReference type="AlphaFoldDB" id="A0A0W8DT69"/>
<evidence type="ECO:0000256" key="3">
    <source>
        <dbReference type="ARBA" id="ARBA00022490"/>
    </source>
</evidence>
<gene>
    <name evidence="6" type="ORF">AM587_10008799</name>
</gene>
<sequence length="546" mass="63232">MPQPVAIASEEHAPLQLNLIPRLARKESQREMPVDIKAPPLTPVLVEPLRWSAASFSLSFLSNIDRLEINETVERNGVTYYIVEVYQFHYNSRLPTNVNNPRMAVTRLSDASEQREPDFRVERRYSDFAKLRHQIKLWTCPNAQWTCQYCYEYGRYMRFKMRQPRLLTSLTNTNVEKRKDMLQEFMIDFIDLAQNPSKNTIHRCEAHQHVPALFIDHNHDLDCGVHKKKLFMDEREFELICSLDAFPDATGPQLSVSEETFSVIKRQLLHHQYRSELRLHRQEKTLKNYVARYSAGESMRQIAKSVSFSPCMMARVLLDAKYGWSKTTISNLFKEAMKDESELEADAPNHRGLSEDEYSRVVREIRECISKDEIGSPLADRIRHNMGVEYEYLLLETLRNRQLVFESEDMLREKGLSKTPDVRLLLPIGVKSSKTGKLHVVNWIDSKAMFGDRHTHETENASQLQGYVNRYGPGMVIYWFGHVAELSSDSDILITDTFPQEISLPGAFNPLASVTKVQEGTEVKLQPAKIQTNFDDDWIPVTICEL</sequence>
<reference evidence="6 7" key="1">
    <citation type="submission" date="2015-11" db="EMBL/GenBank/DDBJ databases">
        <title>Genomes and virulence difference between two physiological races of Phytophthora nicotianae.</title>
        <authorList>
            <person name="Liu H."/>
            <person name="Ma X."/>
            <person name="Yu H."/>
            <person name="Fang D."/>
            <person name="Li Y."/>
            <person name="Wang X."/>
            <person name="Wang W."/>
            <person name="Dong Y."/>
            <person name="Xiao B."/>
        </authorList>
    </citation>
    <scope>NUCLEOTIDE SEQUENCE [LARGE SCALE GENOMIC DNA]</scope>
    <source>
        <strain evidence="7">race 0</strain>
    </source>
</reference>
<dbReference type="OrthoDB" id="1272at2759"/>
<evidence type="ECO:0000256" key="1">
    <source>
        <dbReference type="ARBA" id="ARBA00004123"/>
    </source>
</evidence>
<evidence type="ECO:0000256" key="2">
    <source>
        <dbReference type="ARBA" id="ARBA00004496"/>
    </source>
</evidence>
<dbReference type="PANTHER" id="PTHR31661:SF1">
    <property type="entry name" value="CDAN1-INTERACTING NUCLEASE 1"/>
    <property type="match status" value="1"/>
</dbReference>
<evidence type="ECO:0000256" key="5">
    <source>
        <dbReference type="ARBA" id="ARBA00023480"/>
    </source>
</evidence>
<dbReference type="Gene3D" id="3.30.1520.10">
    <property type="entry name" value="Phox-like domain"/>
    <property type="match status" value="1"/>
</dbReference>
<comment type="subcellular location">
    <subcellularLocation>
        <location evidence="2">Cytoplasm</location>
    </subcellularLocation>
    <subcellularLocation>
        <location evidence="1">Nucleus</location>
    </subcellularLocation>
</comment>
<dbReference type="SUPFAM" id="SSF64268">
    <property type="entry name" value="PX domain"/>
    <property type="match status" value="1"/>
</dbReference>
<name>A0A0W8DT69_PHYNI</name>
<evidence type="ECO:0000256" key="4">
    <source>
        <dbReference type="ARBA" id="ARBA00023242"/>
    </source>
</evidence>
<evidence type="ECO:0000313" key="7">
    <source>
        <dbReference type="Proteomes" id="UP000052943"/>
    </source>
</evidence>
<keyword evidence="4" id="KW-0539">Nucleus</keyword>
<protein>
    <recommendedName>
        <fullName evidence="5">CDAN1-interacting nuclease 1</fullName>
    </recommendedName>
</protein>
<dbReference type="GO" id="GO:0005634">
    <property type="term" value="C:nucleus"/>
    <property type="evidence" value="ECO:0007669"/>
    <property type="project" value="UniProtKB-SubCell"/>
</dbReference>
<dbReference type="InterPro" id="IPR036871">
    <property type="entry name" value="PX_dom_sf"/>
</dbReference>
<dbReference type="PANTHER" id="PTHR31661">
    <property type="entry name" value="SIMILAR TO CDNA SEQUENCE BC052040"/>
    <property type="match status" value="1"/>
</dbReference>
<dbReference type="EMBL" id="LNFO01000835">
    <property type="protein sequence ID" value="KUF99420.1"/>
    <property type="molecule type" value="Genomic_DNA"/>
</dbReference>
<dbReference type="STRING" id="4790.A0A0W8DT69"/>
<dbReference type="Proteomes" id="UP000052943">
    <property type="component" value="Unassembled WGS sequence"/>
</dbReference>
<keyword evidence="3" id="KW-0963">Cytoplasm</keyword>
<accession>A0A0W8DT69</accession>
<organism evidence="6 7">
    <name type="scientific">Phytophthora nicotianae</name>
    <name type="common">Potato buckeye rot agent</name>
    <name type="synonym">Phytophthora parasitica</name>
    <dbReference type="NCBI Taxonomy" id="4792"/>
    <lineage>
        <taxon>Eukaryota</taxon>
        <taxon>Sar</taxon>
        <taxon>Stramenopiles</taxon>
        <taxon>Oomycota</taxon>
        <taxon>Peronosporomycetes</taxon>
        <taxon>Peronosporales</taxon>
        <taxon>Peronosporaceae</taxon>
        <taxon>Phytophthora</taxon>
    </lineage>
</organism>